<keyword evidence="7" id="KW-1185">Reference proteome</keyword>
<sequence length="1401" mass="157034">MVFAANVHESGFTVLFEAPEATIEASTSSCSIDPTASTHGSDVFWPADLLRHTVPTARILTYGYDTRVKHFFQAPVSKNTVHDHAANLLSGLEARRRTAIEISRPLLFIVHSLGGIVVKEALRQSKGWILKPHLHNIFERTIGCVFFGTPHRGSDPRNAFHHIISSLVQGLGWKPNKQIVDTLMPNSERLASLREEFPVMCHERKWQVHSFQEEYGLAALLGTKVVDDTSSCLGDPIIEAKEHIASNHMDMCRFHGLGDPGYCQVAAAITRIIHSTQQSAQPDRLSHQPQLVHRPTQSTTQDQNLEGDHVTMDVFGRHSPAMLNGAQSTSHISRGAIDETLRSELVQKLYFDKIDERLTGLSAAYGRTCRWFLDKPEYMSWLDEEHLPEHGGFLWIKGNPGTGKSTLMKFLFERAKESAKDDPSHIYLSFFFNARGDIDEKSTHGLYRSLLHQLFRHAPDLVDSLEWMTLDGARGIQRSGWHEEALKQTLKHATKALGDRSLTIFVDALDECDQTQATDMVETFEELCELAQSLSIELRICFSSRHYPTITIQTGVELILEHETGHDEDIRTYIKSKLRLGKTKQGETLRAEILEKSAGIFLWVVLVIEILNREFPQGSITQFRARLKSIPPKLHELFEMILKRDGDNLDQLRISFNLILFAKRPLKPQELYFAVQLGVDKKAPTHWDTDDVSLDQMKTFVSTSSKGLAQVTRNKASEVQFIHESVRDFLLGKHGSQWSEAPENTEGCGHNMLKDCCLAQLQTPAADLPAQLPKASESTGLRAHLTKKYPFLEYSVQHVLHHSDGAQRHGIDQSSFISAFPLAGWVALNNALEKFDNRRYTESVSMLYVLAEKNTPHLIATHLESVRLCFEVENERYRTPVTAALATGSTDAAWAMYSSIRELSTRQSALDALQHHISSLCRVYEDSRRDLPVLPRDFGNRKQAFHLQLIASENDPLLAHFLLHQTLFGSSRRDLFNSALLWAAKRGDLDLATLVLSQCDNRTDSPDKFAPLATENFSNTSAELRLEGGLDVDAKDENEWTPFWWAAKLGHKTIATLLLENGASIWTEVHRKAPLWWALTHNNDTMLQLLLDLGAGIETRSSTGEAPLIWAAKQWPGRTKTIQLLLERDANLEMRYNGQTPLSYAVSYGDEYTVQLLLDRGAEMETRDDTGCTPLSWAAYRGFQVTVQLLLDRGAEIEAMDNSGRTPLSWAANRSSQVTAQVLLDRGAEIETRDDTGRTPLSWAAHSGSQVTVQLLLDRGAEIEARDNSGRTPLFWAARTGNEDTAQLLLDRGAEIEARDNSGRTPLSWTAGGSSKDNVLLLLEKGAKIETRDKSGRNLLSWASSFDYTPIVLRALLESGADPTSLDFEGKSPLDWAKKSAHPEKVRLLEDALRKLGRAPS</sequence>
<protein>
    <recommendedName>
        <fullName evidence="5">Nephrocystin 3-like N-terminal domain-containing protein</fullName>
    </recommendedName>
</protein>
<dbReference type="Gene3D" id="1.25.40.20">
    <property type="entry name" value="Ankyrin repeat-containing domain"/>
    <property type="match status" value="2"/>
</dbReference>
<comment type="caution">
    <text evidence="6">The sequence shown here is derived from an EMBL/GenBank/DDBJ whole genome shotgun (WGS) entry which is preliminary data.</text>
</comment>
<dbReference type="OrthoDB" id="194358at2759"/>
<dbReference type="PROSITE" id="PS50088">
    <property type="entry name" value="ANK_REPEAT"/>
    <property type="match status" value="7"/>
</dbReference>
<reference evidence="6" key="1">
    <citation type="journal article" date="2021" name="Nat. Commun.">
        <title>Genetic determinants of endophytism in the Arabidopsis root mycobiome.</title>
        <authorList>
            <person name="Mesny F."/>
            <person name="Miyauchi S."/>
            <person name="Thiergart T."/>
            <person name="Pickel B."/>
            <person name="Atanasova L."/>
            <person name="Karlsson M."/>
            <person name="Huettel B."/>
            <person name="Barry K.W."/>
            <person name="Haridas S."/>
            <person name="Chen C."/>
            <person name="Bauer D."/>
            <person name="Andreopoulos W."/>
            <person name="Pangilinan J."/>
            <person name="LaButti K."/>
            <person name="Riley R."/>
            <person name="Lipzen A."/>
            <person name="Clum A."/>
            <person name="Drula E."/>
            <person name="Henrissat B."/>
            <person name="Kohler A."/>
            <person name="Grigoriev I.V."/>
            <person name="Martin F.M."/>
            <person name="Hacquard S."/>
        </authorList>
    </citation>
    <scope>NUCLEOTIDE SEQUENCE</scope>
    <source>
        <strain evidence="6">MPI-CAGE-AT-0016</strain>
    </source>
</reference>
<dbReference type="PANTHER" id="PTHR24171:SF10">
    <property type="entry name" value="ANKYRIN REPEAT DOMAIN-CONTAINING PROTEIN 29-LIKE"/>
    <property type="match status" value="1"/>
</dbReference>
<dbReference type="SMART" id="SM00248">
    <property type="entry name" value="ANK"/>
    <property type="match status" value="12"/>
</dbReference>
<feature type="repeat" description="ANK" evidence="3">
    <location>
        <begin position="1137"/>
        <end position="1169"/>
    </location>
</feature>
<evidence type="ECO:0000256" key="3">
    <source>
        <dbReference type="PROSITE-ProRule" id="PRU00023"/>
    </source>
</evidence>
<dbReference type="PANTHER" id="PTHR24171">
    <property type="entry name" value="ANKYRIN REPEAT DOMAIN-CONTAINING PROTEIN 39-RELATED"/>
    <property type="match status" value="1"/>
</dbReference>
<feature type="repeat" description="ANK" evidence="3">
    <location>
        <begin position="1203"/>
        <end position="1235"/>
    </location>
</feature>
<dbReference type="InterPro" id="IPR029058">
    <property type="entry name" value="AB_hydrolase_fold"/>
</dbReference>
<dbReference type="EMBL" id="JAGPXD010000001">
    <property type="protein sequence ID" value="KAH7375683.1"/>
    <property type="molecule type" value="Genomic_DNA"/>
</dbReference>
<dbReference type="InterPro" id="IPR056884">
    <property type="entry name" value="NPHP3-like_N"/>
</dbReference>
<feature type="repeat" description="ANK" evidence="3">
    <location>
        <begin position="1070"/>
        <end position="1102"/>
    </location>
</feature>
<evidence type="ECO:0000259" key="5">
    <source>
        <dbReference type="Pfam" id="PF24883"/>
    </source>
</evidence>
<dbReference type="Gene3D" id="3.40.50.1820">
    <property type="entry name" value="alpha/beta hydrolase"/>
    <property type="match status" value="1"/>
</dbReference>
<evidence type="ECO:0000313" key="6">
    <source>
        <dbReference type="EMBL" id="KAH7375683.1"/>
    </source>
</evidence>
<feature type="domain" description="Nephrocystin 3-like N-terminal" evidence="5">
    <location>
        <begin position="368"/>
        <end position="545"/>
    </location>
</feature>
<evidence type="ECO:0000313" key="7">
    <source>
        <dbReference type="Proteomes" id="UP000813385"/>
    </source>
</evidence>
<dbReference type="SUPFAM" id="SSF53474">
    <property type="entry name" value="alpha/beta-Hydrolases"/>
    <property type="match status" value="1"/>
</dbReference>
<name>A0A8K0TNT0_9PEZI</name>
<feature type="repeat" description="ANK" evidence="3">
    <location>
        <begin position="1236"/>
        <end position="1268"/>
    </location>
</feature>
<keyword evidence="2 3" id="KW-0040">ANK repeat</keyword>
<keyword evidence="1" id="KW-0677">Repeat</keyword>
<dbReference type="InterPro" id="IPR036770">
    <property type="entry name" value="Ankyrin_rpt-contain_sf"/>
</dbReference>
<dbReference type="Pfam" id="PF12796">
    <property type="entry name" value="Ank_2"/>
    <property type="match status" value="3"/>
</dbReference>
<evidence type="ECO:0000256" key="2">
    <source>
        <dbReference type="ARBA" id="ARBA00023043"/>
    </source>
</evidence>
<feature type="region of interest" description="Disordered" evidence="4">
    <location>
        <begin position="277"/>
        <end position="306"/>
    </location>
</feature>
<accession>A0A8K0TNT0</accession>
<dbReference type="PROSITE" id="PS50297">
    <property type="entry name" value="ANK_REP_REGION"/>
    <property type="match status" value="6"/>
</dbReference>
<dbReference type="InterPro" id="IPR027417">
    <property type="entry name" value="P-loop_NTPase"/>
</dbReference>
<dbReference type="Proteomes" id="UP000813385">
    <property type="component" value="Unassembled WGS sequence"/>
</dbReference>
<feature type="repeat" description="ANK" evidence="3">
    <location>
        <begin position="1269"/>
        <end position="1301"/>
    </location>
</feature>
<dbReference type="SUPFAM" id="SSF52540">
    <property type="entry name" value="P-loop containing nucleoside triphosphate hydrolases"/>
    <property type="match status" value="1"/>
</dbReference>
<dbReference type="Pfam" id="PF24883">
    <property type="entry name" value="NPHP3_N"/>
    <property type="match status" value="1"/>
</dbReference>
<feature type="repeat" description="ANK" evidence="3">
    <location>
        <begin position="1302"/>
        <end position="1334"/>
    </location>
</feature>
<proteinExistence type="predicted"/>
<feature type="repeat" description="ANK" evidence="3">
    <location>
        <begin position="1170"/>
        <end position="1202"/>
    </location>
</feature>
<organism evidence="6 7">
    <name type="scientific">Plectosphaerella cucumerina</name>
    <dbReference type="NCBI Taxonomy" id="40658"/>
    <lineage>
        <taxon>Eukaryota</taxon>
        <taxon>Fungi</taxon>
        <taxon>Dikarya</taxon>
        <taxon>Ascomycota</taxon>
        <taxon>Pezizomycotina</taxon>
        <taxon>Sordariomycetes</taxon>
        <taxon>Hypocreomycetidae</taxon>
        <taxon>Glomerellales</taxon>
        <taxon>Plectosphaerellaceae</taxon>
        <taxon>Plectosphaerella</taxon>
    </lineage>
</organism>
<gene>
    <name evidence="6" type="ORF">B0T11DRAFT_345696</name>
</gene>
<evidence type="ECO:0000256" key="4">
    <source>
        <dbReference type="SAM" id="MobiDB-lite"/>
    </source>
</evidence>
<dbReference type="InterPro" id="IPR002110">
    <property type="entry name" value="Ankyrin_rpt"/>
</dbReference>
<feature type="compositionally biased region" description="Polar residues" evidence="4">
    <location>
        <begin position="295"/>
        <end position="304"/>
    </location>
</feature>
<dbReference type="SUPFAM" id="SSF48403">
    <property type="entry name" value="Ankyrin repeat"/>
    <property type="match status" value="1"/>
</dbReference>
<dbReference type="Gene3D" id="3.40.50.300">
    <property type="entry name" value="P-loop containing nucleotide triphosphate hydrolases"/>
    <property type="match status" value="1"/>
</dbReference>
<evidence type="ECO:0000256" key="1">
    <source>
        <dbReference type="ARBA" id="ARBA00022737"/>
    </source>
</evidence>
<dbReference type="Pfam" id="PF00023">
    <property type="entry name" value="Ank"/>
    <property type="match status" value="2"/>
</dbReference>